<comment type="caution">
    <text evidence="1">The sequence shown here is derived from an EMBL/GenBank/DDBJ whole genome shotgun (WGS) entry which is preliminary data.</text>
</comment>
<dbReference type="EMBL" id="QGKX02001290">
    <property type="protein sequence ID" value="KAF3541204.1"/>
    <property type="molecule type" value="Genomic_DNA"/>
</dbReference>
<name>A0A8S9QSL1_BRACR</name>
<organism evidence="1 2">
    <name type="scientific">Brassica cretica</name>
    <name type="common">Mustard</name>
    <dbReference type="NCBI Taxonomy" id="69181"/>
    <lineage>
        <taxon>Eukaryota</taxon>
        <taxon>Viridiplantae</taxon>
        <taxon>Streptophyta</taxon>
        <taxon>Embryophyta</taxon>
        <taxon>Tracheophyta</taxon>
        <taxon>Spermatophyta</taxon>
        <taxon>Magnoliopsida</taxon>
        <taxon>eudicotyledons</taxon>
        <taxon>Gunneridae</taxon>
        <taxon>Pentapetalae</taxon>
        <taxon>rosids</taxon>
        <taxon>malvids</taxon>
        <taxon>Brassicales</taxon>
        <taxon>Brassicaceae</taxon>
        <taxon>Brassiceae</taxon>
        <taxon>Brassica</taxon>
    </lineage>
</organism>
<accession>A0A8S9QSL1</accession>
<dbReference type="Proteomes" id="UP000712600">
    <property type="component" value="Unassembled WGS sequence"/>
</dbReference>
<dbReference type="AlphaFoldDB" id="A0A8S9QSL1"/>
<sequence length="99" mass="10646">MASSALASPAFDSGLRWLPQHCSRRLYSRCKMLHAGCSVLSGCFFGSSSLKAELRRVSSLPPGEVGGSSSRPVFIDRRTIVHVEDDVPGCFLDGFDLVG</sequence>
<evidence type="ECO:0000313" key="1">
    <source>
        <dbReference type="EMBL" id="KAF3541204.1"/>
    </source>
</evidence>
<reference evidence="1" key="1">
    <citation type="submission" date="2019-12" db="EMBL/GenBank/DDBJ databases">
        <title>Genome sequencing and annotation of Brassica cretica.</title>
        <authorList>
            <person name="Studholme D.J."/>
            <person name="Sarris P."/>
        </authorList>
    </citation>
    <scope>NUCLEOTIDE SEQUENCE</scope>
    <source>
        <strain evidence="1">PFS-109/04</strain>
        <tissue evidence="1">Leaf</tissue>
    </source>
</reference>
<protein>
    <submittedName>
        <fullName evidence="1">Uncharacterized protein</fullName>
    </submittedName>
</protein>
<evidence type="ECO:0000313" key="2">
    <source>
        <dbReference type="Proteomes" id="UP000712600"/>
    </source>
</evidence>
<gene>
    <name evidence="1" type="ORF">F2Q69_00020153</name>
</gene>
<proteinExistence type="predicted"/>